<name>A0A0D2AXX9_9EURO</name>
<comment type="subcellular location">
    <subcellularLocation>
        <location evidence="1">Nucleus</location>
    </subcellularLocation>
</comment>
<dbReference type="HOGENOM" id="CLU_028540_2_1_1"/>
<dbReference type="RefSeq" id="XP_016231516.1">
    <property type="nucleotide sequence ID" value="XM_016384914.1"/>
</dbReference>
<evidence type="ECO:0008006" key="5">
    <source>
        <dbReference type="Google" id="ProtNLM"/>
    </source>
</evidence>
<dbReference type="Proteomes" id="UP000053328">
    <property type="component" value="Unassembled WGS sequence"/>
</dbReference>
<evidence type="ECO:0000256" key="1">
    <source>
        <dbReference type="ARBA" id="ARBA00004123"/>
    </source>
</evidence>
<dbReference type="InterPro" id="IPR021858">
    <property type="entry name" value="Fun_TF"/>
</dbReference>
<dbReference type="Pfam" id="PF11951">
    <property type="entry name" value="Fungal_trans_2"/>
    <property type="match status" value="1"/>
</dbReference>
<dbReference type="GO" id="GO:0005634">
    <property type="term" value="C:nucleus"/>
    <property type="evidence" value="ECO:0007669"/>
    <property type="project" value="UniProtKB-SubCell"/>
</dbReference>
<protein>
    <recommendedName>
        <fullName evidence="5">Transcription factor domain-containing protein</fullName>
    </recommendedName>
</protein>
<dbReference type="STRING" id="91928.A0A0D2AXX9"/>
<dbReference type="AlphaFoldDB" id="A0A0D2AXX9"/>
<keyword evidence="4" id="KW-1185">Reference proteome</keyword>
<accession>A0A0D2AXX9</accession>
<dbReference type="PANTHER" id="PTHR37534:SF46">
    <property type="entry name" value="ZN(II)2CYS6 TRANSCRIPTION FACTOR (EUROFUNG)"/>
    <property type="match status" value="1"/>
</dbReference>
<dbReference type="VEuPathDB" id="FungiDB:PV08_10600"/>
<dbReference type="GeneID" id="27337683"/>
<reference evidence="3 4" key="1">
    <citation type="submission" date="2015-01" db="EMBL/GenBank/DDBJ databases">
        <title>The Genome Sequence of Exophiala spinifera CBS89968.</title>
        <authorList>
            <consortium name="The Broad Institute Genomics Platform"/>
            <person name="Cuomo C."/>
            <person name="de Hoog S."/>
            <person name="Gorbushina A."/>
            <person name="Stielow B."/>
            <person name="Teixiera M."/>
            <person name="Abouelleil A."/>
            <person name="Chapman S.B."/>
            <person name="Priest M."/>
            <person name="Young S.K."/>
            <person name="Wortman J."/>
            <person name="Nusbaum C."/>
            <person name="Birren B."/>
        </authorList>
    </citation>
    <scope>NUCLEOTIDE SEQUENCE [LARGE SCALE GENOMIC DNA]</scope>
    <source>
        <strain evidence="3 4">CBS 89968</strain>
    </source>
</reference>
<evidence type="ECO:0000313" key="4">
    <source>
        <dbReference type="Proteomes" id="UP000053328"/>
    </source>
</evidence>
<sequence>MNCQRYISHRGSRALERQLIYPFAREKLVNWTVQIAYHNPLKTVRPVSLIRSPSSLTVFLFSDVFCGTTSEMSWSDSPPSPSAMSHLPTMLSQVTNAVNMLHPAMSGNGELFLGGHLAAGFSPRPLEHPTYSLMDEDDEDITGEQYHLAMGVLHQDTAHKYESILTMYNEEFSMFPLTMDCPINPFRVRKIRGGESDFLLHAIVAMASQHLAKQTNRADLTLQVHNHRSTAIQLFAQALCQSDPFTLLDGLLLIVSLDLTQSALGTWGIHLDGARRLLEAANALQISQRSARIRAQIAFLVWWDVTLAFISRDDLHLPLSYLDMLVEHGDSPDWSFFALNGCPIELVVAMAKLAKLASIYEKTQQMEWTIFDRTPVDQVITEVKDFVNKEDATLIDIGLAEDDIDAQRDRFHCIEAWRHAILLYTCRVFDRPQESMGLRVISHLTRVILDHVRCISRRSFIQKQVLLPVFLAGSEVSDEQDRAFIREYCKHWSAAARFYMFESTRFLLEDIWGDWDSSTRGSYWWGLKVGLNNGNGTTGESSELPMQVLLG</sequence>
<keyword evidence="2" id="KW-0539">Nucleus</keyword>
<evidence type="ECO:0000313" key="3">
    <source>
        <dbReference type="EMBL" id="KIW11300.1"/>
    </source>
</evidence>
<dbReference type="EMBL" id="KN847499">
    <property type="protein sequence ID" value="KIW11300.1"/>
    <property type="molecule type" value="Genomic_DNA"/>
</dbReference>
<organism evidence="3 4">
    <name type="scientific">Exophiala spinifera</name>
    <dbReference type="NCBI Taxonomy" id="91928"/>
    <lineage>
        <taxon>Eukaryota</taxon>
        <taxon>Fungi</taxon>
        <taxon>Dikarya</taxon>
        <taxon>Ascomycota</taxon>
        <taxon>Pezizomycotina</taxon>
        <taxon>Eurotiomycetes</taxon>
        <taxon>Chaetothyriomycetidae</taxon>
        <taxon>Chaetothyriales</taxon>
        <taxon>Herpotrichiellaceae</taxon>
        <taxon>Exophiala</taxon>
    </lineage>
</organism>
<dbReference type="OrthoDB" id="4120972at2759"/>
<gene>
    <name evidence="3" type="ORF">PV08_10600</name>
</gene>
<evidence type="ECO:0000256" key="2">
    <source>
        <dbReference type="ARBA" id="ARBA00023242"/>
    </source>
</evidence>
<proteinExistence type="predicted"/>
<dbReference type="PANTHER" id="PTHR37534">
    <property type="entry name" value="TRANSCRIPTIONAL ACTIVATOR PROTEIN UGA3"/>
    <property type="match status" value="1"/>
</dbReference>